<dbReference type="EC" id="1.9.3.1" evidence="1"/>
<dbReference type="SUPFAM" id="SSF46626">
    <property type="entry name" value="Cytochrome c"/>
    <property type="match status" value="1"/>
</dbReference>
<dbReference type="GO" id="GO:0020037">
    <property type="term" value="F:heme binding"/>
    <property type="evidence" value="ECO:0007669"/>
    <property type="project" value="InterPro"/>
</dbReference>
<reference evidence="1" key="1">
    <citation type="submission" date="2016-10" db="EMBL/GenBank/DDBJ databases">
        <authorList>
            <person name="de Groot N.N."/>
        </authorList>
    </citation>
    <scope>NUCLEOTIDE SEQUENCE</scope>
</reference>
<proteinExistence type="predicted"/>
<accession>A0A1W1CRV8</accession>
<dbReference type="InterPro" id="IPR036909">
    <property type="entry name" value="Cyt_c-like_dom_sf"/>
</dbReference>
<evidence type="ECO:0000313" key="1">
    <source>
        <dbReference type="EMBL" id="SFV68610.1"/>
    </source>
</evidence>
<dbReference type="GO" id="GO:0009055">
    <property type="term" value="F:electron transfer activity"/>
    <property type="evidence" value="ECO:0007669"/>
    <property type="project" value="InterPro"/>
</dbReference>
<dbReference type="Gene3D" id="1.10.760.10">
    <property type="entry name" value="Cytochrome c-like domain"/>
    <property type="match status" value="1"/>
</dbReference>
<organism evidence="1">
    <name type="scientific">hydrothermal vent metagenome</name>
    <dbReference type="NCBI Taxonomy" id="652676"/>
    <lineage>
        <taxon>unclassified sequences</taxon>
        <taxon>metagenomes</taxon>
        <taxon>ecological metagenomes</taxon>
    </lineage>
</organism>
<dbReference type="EMBL" id="FPHL01000053">
    <property type="protein sequence ID" value="SFV68610.1"/>
    <property type="molecule type" value="Genomic_DNA"/>
</dbReference>
<sequence length="167" mass="18634">MKSLIPSLLILLILVFALFKTGGAHIRKKQKTVNSTYLEHVKKHKTPHIREELRKLHTVAYEKNYIINVIKYGSHQFDFKGGEMEGGFASSKDAPKIACYVLSLSGKQCKTPYSKDAAMFYTSICGGCHGNDGKGLGGAYPNLTRDPLLGIEKREEFLKNLLHKGVH</sequence>
<protein>
    <submittedName>
        <fullName evidence="1">Cytochrome c oxidase subunit CcoP</fullName>
        <ecNumber evidence="1">1.9.3.1</ecNumber>
    </submittedName>
</protein>
<dbReference type="GO" id="GO:0016491">
    <property type="term" value="F:oxidoreductase activity"/>
    <property type="evidence" value="ECO:0007669"/>
    <property type="project" value="UniProtKB-KW"/>
</dbReference>
<gene>
    <name evidence="1" type="ORF">MNB_SV-10-32</name>
</gene>
<dbReference type="AlphaFoldDB" id="A0A1W1CRV8"/>
<name>A0A1W1CRV8_9ZZZZ</name>
<keyword evidence="1" id="KW-0560">Oxidoreductase</keyword>